<comment type="caution">
    <text evidence="1">The sequence shown here is derived from an EMBL/GenBank/DDBJ whole genome shotgun (WGS) entry which is preliminary data.</text>
</comment>
<evidence type="ECO:0000313" key="2">
    <source>
        <dbReference type="Proteomes" id="UP000317176"/>
    </source>
</evidence>
<reference evidence="1 2" key="1">
    <citation type="journal article" date="2015" name="Stand. Genomic Sci.">
        <title>Genomic Encyclopedia of Bacterial and Archaeal Type Strains, Phase III: the genomes of soil and plant-associated and newly described type strains.</title>
        <authorList>
            <person name="Whitman W.B."/>
            <person name="Woyke T."/>
            <person name="Klenk H.P."/>
            <person name="Zhou Y."/>
            <person name="Lilburn T.G."/>
            <person name="Beck B.J."/>
            <person name="De Vos P."/>
            <person name="Vandamme P."/>
            <person name="Eisen J.A."/>
            <person name="Garrity G."/>
            <person name="Hugenholtz P."/>
            <person name="Kyrpides N.C."/>
        </authorList>
    </citation>
    <scope>NUCLEOTIDE SEQUENCE [LARGE SCALE GENOMIC DNA]</scope>
    <source>
        <strain evidence="1 2">CGMCC 1.10947</strain>
    </source>
</reference>
<name>A0A562LQA2_9BRAD</name>
<dbReference type="AlphaFoldDB" id="A0A562LQA2"/>
<gene>
    <name evidence="1" type="ORF">IQ17_00894</name>
</gene>
<dbReference type="Proteomes" id="UP000317176">
    <property type="component" value="Unassembled WGS sequence"/>
</dbReference>
<organism evidence="1 2">
    <name type="scientific">Bradyrhizobium daqingense</name>
    <dbReference type="NCBI Taxonomy" id="993502"/>
    <lineage>
        <taxon>Bacteria</taxon>
        <taxon>Pseudomonadati</taxon>
        <taxon>Pseudomonadota</taxon>
        <taxon>Alphaproteobacteria</taxon>
        <taxon>Hyphomicrobiales</taxon>
        <taxon>Nitrobacteraceae</taxon>
        <taxon>Bradyrhizobium</taxon>
    </lineage>
</organism>
<protein>
    <submittedName>
        <fullName evidence="1">Uncharacterized protein</fullName>
    </submittedName>
</protein>
<proteinExistence type="predicted"/>
<dbReference type="EMBL" id="VLKL01000002">
    <property type="protein sequence ID" value="TWI09814.1"/>
    <property type="molecule type" value="Genomic_DNA"/>
</dbReference>
<accession>A0A562LQA2</accession>
<evidence type="ECO:0000313" key="1">
    <source>
        <dbReference type="EMBL" id="TWI09814.1"/>
    </source>
</evidence>
<keyword evidence="2" id="KW-1185">Reference proteome</keyword>
<sequence>MVVLAAYCRGKTGKANGFRRERSAKDLSGALAGSERTQVEESQCGHFPVKIDASADPARSVPASWADGRIVGERARPRTPANKRRQRLPLVRRAYTRISSLIIYIAPRPHRLLALSRNLSITRSGAMPSISPRVKPMSISSLSLKSSKVTCGCGRRCQSARQYRLSRLEATARSKRSLRHRPPQRMGCSSVGVASHAPALEPAGNVATKKAPSDAGGAWWKRCRRRNPSARLLPRPSRSGSCGCG</sequence>